<evidence type="ECO:0000256" key="9">
    <source>
        <dbReference type="ARBA" id="ARBA00023136"/>
    </source>
</evidence>
<dbReference type="InterPro" id="IPR006260">
    <property type="entry name" value="TonB/TolA_C"/>
</dbReference>
<comment type="subcellular location">
    <subcellularLocation>
        <location evidence="1">Cell inner membrane</location>
        <topology evidence="1">Single-pass membrane protein</topology>
        <orientation evidence="1">Periplasmic side</orientation>
    </subcellularLocation>
</comment>
<organism evidence="11 12">
    <name type="scientific">Hymenobacter taeanensis</name>
    <dbReference type="NCBI Taxonomy" id="2735321"/>
    <lineage>
        <taxon>Bacteria</taxon>
        <taxon>Pseudomonadati</taxon>
        <taxon>Bacteroidota</taxon>
        <taxon>Cytophagia</taxon>
        <taxon>Cytophagales</taxon>
        <taxon>Hymenobacteraceae</taxon>
        <taxon>Hymenobacter</taxon>
    </lineage>
</organism>
<dbReference type="KEGG" id="hts:HMJ29_06055"/>
<dbReference type="SUPFAM" id="SSF74653">
    <property type="entry name" value="TolA/TonB C-terminal domain"/>
    <property type="match status" value="1"/>
</dbReference>
<evidence type="ECO:0000256" key="1">
    <source>
        <dbReference type="ARBA" id="ARBA00004383"/>
    </source>
</evidence>
<accession>A0A6M6BF09</accession>
<proteinExistence type="inferred from homology"/>
<protein>
    <submittedName>
        <fullName evidence="11">Energy transducer TonB</fullName>
    </submittedName>
</protein>
<name>A0A6M6BF09_9BACT</name>
<gene>
    <name evidence="11" type="ORF">HMJ29_06055</name>
</gene>
<evidence type="ECO:0000256" key="7">
    <source>
        <dbReference type="ARBA" id="ARBA00022927"/>
    </source>
</evidence>
<dbReference type="Gene3D" id="3.30.1150.10">
    <property type="match status" value="1"/>
</dbReference>
<dbReference type="PANTHER" id="PTHR33446:SF2">
    <property type="entry name" value="PROTEIN TONB"/>
    <property type="match status" value="1"/>
</dbReference>
<dbReference type="GO" id="GO:0031992">
    <property type="term" value="F:energy transducer activity"/>
    <property type="evidence" value="ECO:0007669"/>
    <property type="project" value="TreeGrafter"/>
</dbReference>
<dbReference type="AlphaFoldDB" id="A0A6M6BF09"/>
<evidence type="ECO:0000259" key="10">
    <source>
        <dbReference type="Pfam" id="PF03544"/>
    </source>
</evidence>
<dbReference type="EMBL" id="CP053538">
    <property type="protein sequence ID" value="QJX46522.1"/>
    <property type="molecule type" value="Genomic_DNA"/>
</dbReference>
<dbReference type="GO" id="GO:0055085">
    <property type="term" value="P:transmembrane transport"/>
    <property type="evidence" value="ECO:0007669"/>
    <property type="project" value="InterPro"/>
</dbReference>
<evidence type="ECO:0000256" key="3">
    <source>
        <dbReference type="ARBA" id="ARBA00022448"/>
    </source>
</evidence>
<keyword evidence="7" id="KW-0653">Protein transport</keyword>
<reference evidence="11 12" key="1">
    <citation type="submission" date="2020-05" db="EMBL/GenBank/DDBJ databases">
        <title>Complete genome sequence of Hymenobacter sp. TS19 in Coasted Sand Dune.</title>
        <authorList>
            <person name="Lee J.-H."/>
            <person name="Jung J.-H."/>
            <person name="Jeong S."/>
            <person name="Zhao L."/>
            <person name="Kim M.-K."/>
            <person name="Seo H.-S."/>
            <person name="Lim S."/>
        </authorList>
    </citation>
    <scope>NUCLEOTIDE SEQUENCE [LARGE SCALE GENOMIC DNA]</scope>
    <source>
        <strain evidence="11 12">TS19</strain>
    </source>
</reference>
<dbReference type="Proteomes" id="UP000501623">
    <property type="component" value="Chromosome"/>
</dbReference>
<evidence type="ECO:0000256" key="4">
    <source>
        <dbReference type="ARBA" id="ARBA00022475"/>
    </source>
</evidence>
<evidence type="ECO:0000313" key="12">
    <source>
        <dbReference type="Proteomes" id="UP000501623"/>
    </source>
</evidence>
<sequence>MKLRRPAEAPQLQGKVFVGFIIDKEGHLRNAEVIKGLHPALDAEALRLVQLLDGQFTLGQQNHQPVDVRYTLPITFQKR</sequence>
<dbReference type="GO" id="GO:0098797">
    <property type="term" value="C:plasma membrane protein complex"/>
    <property type="evidence" value="ECO:0007669"/>
    <property type="project" value="TreeGrafter"/>
</dbReference>
<keyword evidence="12" id="KW-1185">Reference proteome</keyword>
<keyword evidence="6" id="KW-0812">Transmembrane</keyword>
<keyword evidence="9" id="KW-0472">Membrane</keyword>
<feature type="domain" description="TonB C-terminal" evidence="10">
    <location>
        <begin position="7"/>
        <end position="76"/>
    </location>
</feature>
<keyword evidence="4" id="KW-1003">Cell membrane</keyword>
<comment type="similarity">
    <text evidence="2">Belongs to the TonB family.</text>
</comment>
<dbReference type="Pfam" id="PF03544">
    <property type="entry name" value="TonB_C"/>
    <property type="match status" value="1"/>
</dbReference>
<dbReference type="NCBIfam" id="TIGR01352">
    <property type="entry name" value="tonB_Cterm"/>
    <property type="match status" value="1"/>
</dbReference>
<evidence type="ECO:0000256" key="8">
    <source>
        <dbReference type="ARBA" id="ARBA00022989"/>
    </source>
</evidence>
<keyword evidence="5" id="KW-0997">Cell inner membrane</keyword>
<dbReference type="GO" id="GO:0015031">
    <property type="term" value="P:protein transport"/>
    <property type="evidence" value="ECO:0007669"/>
    <property type="project" value="UniProtKB-KW"/>
</dbReference>
<keyword evidence="3" id="KW-0813">Transport</keyword>
<dbReference type="PANTHER" id="PTHR33446">
    <property type="entry name" value="PROTEIN TONB-RELATED"/>
    <property type="match status" value="1"/>
</dbReference>
<dbReference type="InterPro" id="IPR037682">
    <property type="entry name" value="TonB_C"/>
</dbReference>
<evidence type="ECO:0000256" key="5">
    <source>
        <dbReference type="ARBA" id="ARBA00022519"/>
    </source>
</evidence>
<evidence type="ECO:0000256" key="6">
    <source>
        <dbReference type="ARBA" id="ARBA00022692"/>
    </source>
</evidence>
<keyword evidence="8" id="KW-1133">Transmembrane helix</keyword>
<evidence type="ECO:0000313" key="11">
    <source>
        <dbReference type="EMBL" id="QJX46522.1"/>
    </source>
</evidence>
<evidence type="ECO:0000256" key="2">
    <source>
        <dbReference type="ARBA" id="ARBA00006555"/>
    </source>
</evidence>
<dbReference type="InterPro" id="IPR051045">
    <property type="entry name" value="TonB-dependent_transducer"/>
</dbReference>